<sequence>MREKSQEEYSDVSTVEKGHEYVIPEEFPEGPFGSPVNRKLGKSTPWEKDQRTYSAFNYEYKNLHEETKRLDPGSHPPHDNPEAHEDNPL</sequence>
<proteinExistence type="predicted"/>
<dbReference type="EMBL" id="JBHRZT010000068">
    <property type="protein sequence ID" value="MFC3885083.1"/>
    <property type="molecule type" value="Genomic_DNA"/>
</dbReference>
<accession>A0ABV8B4H2</accession>
<evidence type="ECO:0000313" key="2">
    <source>
        <dbReference type="EMBL" id="MFC3885083.1"/>
    </source>
</evidence>
<dbReference type="RefSeq" id="WP_377917155.1">
    <property type="nucleotide sequence ID" value="NZ_JBHRZT010000068.1"/>
</dbReference>
<evidence type="ECO:0000256" key="1">
    <source>
        <dbReference type="SAM" id="MobiDB-lite"/>
    </source>
</evidence>
<protein>
    <recommendedName>
        <fullName evidence="4">Cytosolic protein</fullName>
    </recommendedName>
</protein>
<evidence type="ECO:0008006" key="4">
    <source>
        <dbReference type="Google" id="ProtNLM"/>
    </source>
</evidence>
<reference evidence="3" key="1">
    <citation type="journal article" date="2019" name="Int. J. Syst. Evol. Microbiol.">
        <title>The Global Catalogue of Microorganisms (GCM) 10K type strain sequencing project: providing services to taxonomists for standard genome sequencing and annotation.</title>
        <authorList>
            <consortium name="The Broad Institute Genomics Platform"/>
            <consortium name="The Broad Institute Genome Sequencing Center for Infectious Disease"/>
            <person name="Wu L."/>
            <person name="Ma J."/>
        </authorList>
    </citation>
    <scope>NUCLEOTIDE SEQUENCE [LARGE SCALE GENOMIC DNA]</scope>
    <source>
        <strain evidence="3">CCUG 61889</strain>
    </source>
</reference>
<name>A0ABV8B4H2_9BACI</name>
<comment type="caution">
    <text evidence="2">The sequence shown here is derived from an EMBL/GenBank/DDBJ whole genome shotgun (WGS) entry which is preliminary data.</text>
</comment>
<gene>
    <name evidence="2" type="ORF">ACFOU2_17050</name>
</gene>
<organism evidence="2 3">
    <name type="scientific">Bacillus songklensis</name>
    <dbReference type="NCBI Taxonomy" id="1069116"/>
    <lineage>
        <taxon>Bacteria</taxon>
        <taxon>Bacillati</taxon>
        <taxon>Bacillota</taxon>
        <taxon>Bacilli</taxon>
        <taxon>Bacillales</taxon>
        <taxon>Bacillaceae</taxon>
        <taxon>Bacillus</taxon>
    </lineage>
</organism>
<feature type="region of interest" description="Disordered" evidence="1">
    <location>
        <begin position="64"/>
        <end position="89"/>
    </location>
</feature>
<dbReference type="Proteomes" id="UP001595752">
    <property type="component" value="Unassembled WGS sequence"/>
</dbReference>
<feature type="region of interest" description="Disordered" evidence="1">
    <location>
        <begin position="1"/>
        <end position="45"/>
    </location>
</feature>
<keyword evidence="3" id="KW-1185">Reference proteome</keyword>
<evidence type="ECO:0000313" key="3">
    <source>
        <dbReference type="Proteomes" id="UP001595752"/>
    </source>
</evidence>